<dbReference type="Gene3D" id="3.30.40.10">
    <property type="entry name" value="Zinc/RING finger domain, C3HC4 (zinc finger)"/>
    <property type="match status" value="1"/>
</dbReference>
<evidence type="ECO:0000313" key="11">
    <source>
        <dbReference type="Proteomes" id="UP001412067"/>
    </source>
</evidence>
<evidence type="ECO:0000256" key="1">
    <source>
        <dbReference type="ARBA" id="ARBA00000900"/>
    </source>
</evidence>
<keyword evidence="7" id="KW-0862">Zinc</keyword>
<keyword evidence="3" id="KW-0808">Transferase</keyword>
<gene>
    <name evidence="10" type="primary">BBR</name>
    <name evidence="10" type="ORF">KSP40_PGU006455</name>
</gene>
<proteinExistence type="predicted"/>
<feature type="domain" description="RING-type" evidence="9">
    <location>
        <begin position="461"/>
        <end position="502"/>
    </location>
</feature>
<comment type="catalytic activity">
    <reaction evidence="1">
        <text>S-ubiquitinyl-[E2 ubiquitin-conjugating enzyme]-L-cysteine + [acceptor protein]-L-lysine = [E2 ubiquitin-conjugating enzyme]-L-cysteine + N(6)-ubiquitinyl-[acceptor protein]-L-lysine.</text>
        <dbReference type="EC" id="2.3.2.27"/>
    </reaction>
</comment>
<evidence type="ECO:0000256" key="2">
    <source>
        <dbReference type="ARBA" id="ARBA00012483"/>
    </source>
</evidence>
<evidence type="ECO:0000256" key="6">
    <source>
        <dbReference type="ARBA" id="ARBA00022786"/>
    </source>
</evidence>
<evidence type="ECO:0000313" key="10">
    <source>
        <dbReference type="EMBL" id="KAK8950471.1"/>
    </source>
</evidence>
<evidence type="ECO:0000256" key="3">
    <source>
        <dbReference type="ARBA" id="ARBA00022679"/>
    </source>
</evidence>
<reference evidence="10 11" key="1">
    <citation type="journal article" date="2022" name="Nat. Plants">
        <title>Genomes of leafy and leafless Platanthera orchids illuminate the evolution of mycoheterotrophy.</title>
        <authorList>
            <person name="Li M.H."/>
            <person name="Liu K.W."/>
            <person name="Li Z."/>
            <person name="Lu H.C."/>
            <person name="Ye Q.L."/>
            <person name="Zhang D."/>
            <person name="Wang J.Y."/>
            <person name="Li Y.F."/>
            <person name="Zhong Z.M."/>
            <person name="Liu X."/>
            <person name="Yu X."/>
            <person name="Liu D.K."/>
            <person name="Tu X.D."/>
            <person name="Liu B."/>
            <person name="Hao Y."/>
            <person name="Liao X.Y."/>
            <person name="Jiang Y.T."/>
            <person name="Sun W.H."/>
            <person name="Chen J."/>
            <person name="Chen Y.Q."/>
            <person name="Ai Y."/>
            <person name="Zhai J.W."/>
            <person name="Wu S.S."/>
            <person name="Zhou Z."/>
            <person name="Hsiao Y.Y."/>
            <person name="Wu W.L."/>
            <person name="Chen Y.Y."/>
            <person name="Lin Y.F."/>
            <person name="Hsu J.L."/>
            <person name="Li C.Y."/>
            <person name="Wang Z.W."/>
            <person name="Zhao X."/>
            <person name="Zhong W.Y."/>
            <person name="Ma X.K."/>
            <person name="Ma L."/>
            <person name="Huang J."/>
            <person name="Chen G.Z."/>
            <person name="Huang M.Z."/>
            <person name="Huang L."/>
            <person name="Peng D.H."/>
            <person name="Luo Y.B."/>
            <person name="Zou S.Q."/>
            <person name="Chen S.P."/>
            <person name="Lan S."/>
            <person name="Tsai W.C."/>
            <person name="Van de Peer Y."/>
            <person name="Liu Z.J."/>
        </authorList>
    </citation>
    <scope>NUCLEOTIDE SEQUENCE [LARGE SCALE GENOMIC DNA]</scope>
    <source>
        <strain evidence="10">Lor288</strain>
    </source>
</reference>
<dbReference type="Pfam" id="PF13639">
    <property type="entry name" value="zf-RING_2"/>
    <property type="match status" value="1"/>
</dbReference>
<accession>A0ABR2LUL6</accession>
<protein>
    <recommendedName>
        <fullName evidence="2">RING-type E3 ubiquitin transferase</fullName>
        <ecNumber evidence="2">2.3.2.27</ecNumber>
    </recommendedName>
</protein>
<keyword evidence="11" id="KW-1185">Reference proteome</keyword>
<comment type="caution">
    <text evidence="10">The sequence shown here is derived from an EMBL/GenBank/DDBJ whole genome shotgun (WGS) entry which is preliminary data.</text>
</comment>
<dbReference type="PANTHER" id="PTHR22937">
    <property type="entry name" value="E3 UBIQUITIN-PROTEIN LIGASE RNF165"/>
    <property type="match status" value="1"/>
</dbReference>
<keyword evidence="6" id="KW-0833">Ubl conjugation pathway</keyword>
<sequence length="584" mass="65686">MNHNNIWSHRLPDPSVNRGNGFIILPEENKAVSASSSMAYHSNMPTSTINFASSSYSDLMNFGTSNLGLSCNAYLNYSSVRRSNLIPENYPYNGSYYNQHDNRGSTSTENTGNYQRLYFKRKSSGHSMALDVPNSNDYYNLRNSNGLSIPSDQNISNPNLGSHSWSHTSTNMLPGYSSNCPSTIGEISGFHRNVRSRHVHALQLENNLVGLHASGSLPPHFRPIASSSDHLAMSSMSHSRFPSQGLFHHDINQPIGSSGDNVMMEIADGYWSSLRTTRNTGTAVMTVPVIPTQDSINYMQRPDPYSSSRYTAMDDIRHLENVVLPRWRHHGIGQNDERYGRMRSLYDSLSYRINTVADEEHAHDRLNDQAYVIYRDLPSNLPCLQNAAMIERSVFYDPPAMFDQHRNMRMDVDNMSYEELIALGERIGTVSTGLTEDDISRCLIRIIYASDRNQDSEEGSCVICLDEYKNGQSIGRLNCKHDFHVSCIKKWLLIKNACPVCKSAAMGDKLKGKQLVRFVLGPTTVFKRKWFETVVVIKMVLVCLVDSMVAGWWTPGPASACPGNFLGHCFTPELHFWGQGVLHR</sequence>
<dbReference type="InterPro" id="IPR001841">
    <property type="entry name" value="Znf_RING"/>
</dbReference>
<keyword evidence="5 8" id="KW-0863">Zinc-finger</keyword>
<dbReference type="PROSITE" id="PS50089">
    <property type="entry name" value="ZF_RING_2"/>
    <property type="match status" value="1"/>
</dbReference>
<organism evidence="10 11">
    <name type="scientific">Platanthera guangdongensis</name>
    <dbReference type="NCBI Taxonomy" id="2320717"/>
    <lineage>
        <taxon>Eukaryota</taxon>
        <taxon>Viridiplantae</taxon>
        <taxon>Streptophyta</taxon>
        <taxon>Embryophyta</taxon>
        <taxon>Tracheophyta</taxon>
        <taxon>Spermatophyta</taxon>
        <taxon>Magnoliopsida</taxon>
        <taxon>Liliopsida</taxon>
        <taxon>Asparagales</taxon>
        <taxon>Orchidaceae</taxon>
        <taxon>Orchidoideae</taxon>
        <taxon>Orchideae</taxon>
        <taxon>Orchidinae</taxon>
        <taxon>Platanthera</taxon>
    </lineage>
</organism>
<dbReference type="EC" id="2.3.2.27" evidence="2"/>
<evidence type="ECO:0000256" key="8">
    <source>
        <dbReference type="PROSITE-ProRule" id="PRU00175"/>
    </source>
</evidence>
<dbReference type="EMBL" id="JBBWWR010000015">
    <property type="protein sequence ID" value="KAK8950471.1"/>
    <property type="molecule type" value="Genomic_DNA"/>
</dbReference>
<dbReference type="SMART" id="SM00184">
    <property type="entry name" value="RING"/>
    <property type="match status" value="1"/>
</dbReference>
<evidence type="ECO:0000256" key="5">
    <source>
        <dbReference type="ARBA" id="ARBA00022771"/>
    </source>
</evidence>
<evidence type="ECO:0000259" key="9">
    <source>
        <dbReference type="PROSITE" id="PS50089"/>
    </source>
</evidence>
<keyword evidence="4" id="KW-0479">Metal-binding</keyword>
<dbReference type="CDD" id="cd16469">
    <property type="entry name" value="RING-H2_RNF24-like"/>
    <property type="match status" value="1"/>
</dbReference>
<dbReference type="Proteomes" id="UP001412067">
    <property type="component" value="Unassembled WGS sequence"/>
</dbReference>
<evidence type="ECO:0000256" key="7">
    <source>
        <dbReference type="ARBA" id="ARBA00022833"/>
    </source>
</evidence>
<evidence type="ECO:0000256" key="4">
    <source>
        <dbReference type="ARBA" id="ARBA00022723"/>
    </source>
</evidence>
<dbReference type="SUPFAM" id="SSF57850">
    <property type="entry name" value="RING/U-box"/>
    <property type="match status" value="1"/>
</dbReference>
<dbReference type="InterPro" id="IPR013083">
    <property type="entry name" value="Znf_RING/FYVE/PHD"/>
</dbReference>
<name>A0ABR2LUL6_9ASPA</name>
<dbReference type="PANTHER" id="PTHR22937:SF65">
    <property type="entry name" value="E3 UBIQUITIN-PROTEIN LIGASE ARK2C"/>
    <property type="match status" value="1"/>
</dbReference>
<dbReference type="InterPro" id="IPR045191">
    <property type="entry name" value="MBR1/2-like"/>
</dbReference>